<keyword evidence="3" id="KW-0378">Hydrolase</keyword>
<evidence type="ECO:0000313" key="6">
    <source>
        <dbReference type="EMBL" id="MDR8019421.1"/>
    </source>
</evidence>
<evidence type="ECO:0000256" key="2">
    <source>
        <dbReference type="ARBA" id="ARBA00022723"/>
    </source>
</evidence>
<evidence type="ECO:0000259" key="5">
    <source>
        <dbReference type="Pfam" id="PF13470"/>
    </source>
</evidence>
<protein>
    <submittedName>
        <fullName evidence="6">PIN domain-containing protein</fullName>
    </submittedName>
</protein>
<reference evidence="6 7" key="1">
    <citation type="submission" date="2023-09" db="EMBL/GenBank/DDBJ databases">
        <title>Description of three actinobacteria isolated from air of manufacturing shop in a pharmaceutical factory.</title>
        <authorList>
            <person name="Zhang D.-F."/>
        </authorList>
    </citation>
    <scope>NUCLEOTIDE SEQUENCE [LARGE SCALE GENOMIC DNA]</scope>
    <source>
        <strain evidence="6 7">LY-0111</strain>
    </source>
</reference>
<keyword evidence="7" id="KW-1185">Reference proteome</keyword>
<comment type="caution">
    <text evidence="6">The sequence shown here is derived from an EMBL/GenBank/DDBJ whole genome shotgun (WGS) entry which is preliminary data.</text>
</comment>
<dbReference type="InterPro" id="IPR029060">
    <property type="entry name" value="PIN-like_dom_sf"/>
</dbReference>
<keyword evidence="4" id="KW-0460">Magnesium</keyword>
<name>A0ABU2DSR1_9MICC</name>
<evidence type="ECO:0000313" key="7">
    <source>
        <dbReference type="Proteomes" id="UP001251870"/>
    </source>
</evidence>
<keyword evidence="2" id="KW-0479">Metal-binding</keyword>
<sequence>MFSAVLDTSVLWPSLQRDFLLSLAAERTYSPKWSTAILDELVFHEAEKLVGRGSPAGEAKQSAERLIDQMSSAFDDALVTDWEPLEGTYGLPDPDDEHVLATAVMCSAEVIVTENLKDFPESKLPSPIRVIPARDFVYDTVRAHLTQSCRAVIAICDRSGRQGPKLTTADLLTILEERYGMTRTTELLSTAPGLRDALP</sequence>
<feature type="domain" description="PIN" evidence="5">
    <location>
        <begin position="4"/>
        <end position="116"/>
    </location>
</feature>
<proteinExistence type="predicted"/>
<dbReference type="RefSeq" id="WP_310548412.1">
    <property type="nucleotide sequence ID" value="NZ_JAVKGR010000007.1"/>
</dbReference>
<accession>A0ABU2DSR1</accession>
<dbReference type="InterPro" id="IPR002716">
    <property type="entry name" value="PIN_dom"/>
</dbReference>
<evidence type="ECO:0000256" key="3">
    <source>
        <dbReference type="ARBA" id="ARBA00022801"/>
    </source>
</evidence>
<organism evidence="6 7">
    <name type="scientific">Nesterenkonia aerolata</name>
    <dbReference type="NCBI Taxonomy" id="3074079"/>
    <lineage>
        <taxon>Bacteria</taxon>
        <taxon>Bacillati</taxon>
        <taxon>Actinomycetota</taxon>
        <taxon>Actinomycetes</taxon>
        <taxon>Micrococcales</taxon>
        <taxon>Micrococcaceae</taxon>
        <taxon>Nesterenkonia</taxon>
    </lineage>
</organism>
<dbReference type="Proteomes" id="UP001251870">
    <property type="component" value="Unassembled WGS sequence"/>
</dbReference>
<dbReference type="SUPFAM" id="SSF88723">
    <property type="entry name" value="PIN domain-like"/>
    <property type="match status" value="1"/>
</dbReference>
<dbReference type="Pfam" id="PF13470">
    <property type="entry name" value="PIN_3"/>
    <property type="match status" value="1"/>
</dbReference>
<dbReference type="EMBL" id="JAVKGR010000007">
    <property type="protein sequence ID" value="MDR8019421.1"/>
    <property type="molecule type" value="Genomic_DNA"/>
</dbReference>
<evidence type="ECO:0000256" key="4">
    <source>
        <dbReference type="ARBA" id="ARBA00022842"/>
    </source>
</evidence>
<evidence type="ECO:0000256" key="1">
    <source>
        <dbReference type="ARBA" id="ARBA00022722"/>
    </source>
</evidence>
<gene>
    <name evidence="6" type="ORF">RIL96_07550</name>
</gene>
<keyword evidence="1" id="KW-0540">Nuclease</keyword>